<feature type="transmembrane region" description="Helical" evidence="1">
    <location>
        <begin position="467"/>
        <end position="489"/>
    </location>
</feature>
<protein>
    <recommendedName>
        <fullName evidence="4">Glycosyltransferase RgtA/B/C/D-like domain-containing protein</fullName>
    </recommendedName>
</protein>
<feature type="transmembrane region" description="Helical" evidence="1">
    <location>
        <begin position="332"/>
        <end position="360"/>
    </location>
</feature>
<reference evidence="2 3" key="1">
    <citation type="submission" date="2024-09" db="EMBL/GenBank/DDBJ databases">
        <authorList>
            <person name="Sun Q."/>
            <person name="Mori K."/>
        </authorList>
    </citation>
    <scope>NUCLEOTIDE SEQUENCE [LARGE SCALE GENOMIC DNA]</scope>
    <source>
        <strain evidence="2 3">CCM 7468</strain>
    </source>
</reference>
<dbReference type="Proteomes" id="UP001589789">
    <property type="component" value="Unassembled WGS sequence"/>
</dbReference>
<accession>A0ABV6IVW2</accession>
<comment type="caution">
    <text evidence="2">The sequence shown here is derived from an EMBL/GenBank/DDBJ whole genome shotgun (WGS) entry which is preliminary data.</text>
</comment>
<feature type="transmembrane region" description="Helical" evidence="1">
    <location>
        <begin position="435"/>
        <end position="455"/>
    </location>
</feature>
<evidence type="ECO:0008006" key="4">
    <source>
        <dbReference type="Google" id="ProtNLM"/>
    </source>
</evidence>
<evidence type="ECO:0000256" key="1">
    <source>
        <dbReference type="SAM" id="Phobius"/>
    </source>
</evidence>
<keyword evidence="1" id="KW-0812">Transmembrane</keyword>
<gene>
    <name evidence="2" type="ORF">ACFFIC_19680</name>
</gene>
<name>A0ABV6IVW2_9PROT</name>
<feature type="transmembrane region" description="Helical" evidence="1">
    <location>
        <begin position="124"/>
        <end position="141"/>
    </location>
</feature>
<feature type="transmembrane region" description="Helical" evidence="1">
    <location>
        <begin position="235"/>
        <end position="253"/>
    </location>
</feature>
<proteinExistence type="predicted"/>
<feature type="transmembrane region" description="Helical" evidence="1">
    <location>
        <begin position="44"/>
        <end position="62"/>
    </location>
</feature>
<evidence type="ECO:0000313" key="3">
    <source>
        <dbReference type="Proteomes" id="UP001589789"/>
    </source>
</evidence>
<feature type="transmembrane region" description="Helical" evidence="1">
    <location>
        <begin position="205"/>
        <end position="223"/>
    </location>
</feature>
<keyword evidence="1" id="KW-1133">Transmembrane helix</keyword>
<feature type="transmembrane region" description="Helical" evidence="1">
    <location>
        <begin position="289"/>
        <end position="320"/>
    </location>
</feature>
<sequence length="653" mass="69022">MNIPALLDVLTGLAAVLLALFGCAGIGDPLLGPVLAPGGARNRLGLAAAIGISVFLALCGVMELFSVASPAAGGAFLAVGCLLWVRRHAVPALRRRAPFPAGPGSPLAALSAAKPPVSPTVSPAAWAVLLAAALACLLLVANSAHWHFGNRDDAQGYLVLYTRIVELGAMGADPFLYRRFEAGLGGGTYLYLLHAWPMGIEGIRVMDIGLGLFLLAALMAPGLWEAQEADRRRGWPAAIGATALLLAVAFAPGVNMTPEIIAMGMFLALLRLAVRLAEGTGGWRRAPLLGLLVFALACVKTTFLIPAAAVVGVTYLVLLLRERSARNLVEPIAAALFCLALMAPWMLVSFRAVGTAFFPVLGIGKLSPAEVAGFASPSDFLKSSVRIGLIMALPLWMGLRSLRRGLPAPALAAALLPFACTAVFILLQAKYTVAGYRYGYAGACAVFLFYLTAWLREPGGRAERRVVAPLLLAVGLNVSVYFIVAPGYAADTFHGGFLYRALVGVPPDQTEEALRDRREALRRMQAAVPAGAPLLVRVDLPYVLDFRRNTILAMDWPGLIGPGQGPPAIDSPTNWRAYLRASGVRFLAYSYGDRAGTAASGMEQQLARSESLWQRTLLSRTLGVQAVLAVLQETEAILHDDGVRCVIDLGPPG</sequence>
<organism evidence="2 3">
    <name type="scientific">Muricoccus vinaceus</name>
    <dbReference type="NCBI Taxonomy" id="424704"/>
    <lineage>
        <taxon>Bacteria</taxon>
        <taxon>Pseudomonadati</taxon>
        <taxon>Pseudomonadota</taxon>
        <taxon>Alphaproteobacteria</taxon>
        <taxon>Acetobacterales</taxon>
        <taxon>Roseomonadaceae</taxon>
        <taxon>Muricoccus</taxon>
    </lineage>
</organism>
<dbReference type="EMBL" id="JBHLVZ010000069">
    <property type="protein sequence ID" value="MFC0387743.1"/>
    <property type="molecule type" value="Genomic_DNA"/>
</dbReference>
<keyword evidence="1" id="KW-0472">Membrane</keyword>
<evidence type="ECO:0000313" key="2">
    <source>
        <dbReference type="EMBL" id="MFC0387743.1"/>
    </source>
</evidence>
<dbReference type="RefSeq" id="WP_377053486.1">
    <property type="nucleotide sequence ID" value="NZ_JBHLVZ010000069.1"/>
</dbReference>
<feature type="transmembrane region" description="Helical" evidence="1">
    <location>
        <begin position="411"/>
        <end position="429"/>
    </location>
</feature>
<keyword evidence="3" id="KW-1185">Reference proteome</keyword>